<keyword evidence="5" id="KW-1185">Reference proteome</keyword>
<dbReference type="InterPro" id="IPR008613">
    <property type="entry name" value="Excalibur_Ca-bd_domain"/>
</dbReference>
<feature type="transmembrane region" description="Helical" evidence="2">
    <location>
        <begin position="95"/>
        <end position="117"/>
    </location>
</feature>
<accession>A0ABU3WFG1</accession>
<comment type="caution">
    <text evidence="4">The sequence shown here is derived from an EMBL/GenBank/DDBJ whole genome shotgun (WGS) entry which is preliminary data.</text>
</comment>
<dbReference type="EMBL" id="JASVDY010000002">
    <property type="protein sequence ID" value="MDV2468926.1"/>
    <property type="molecule type" value="Genomic_DNA"/>
</dbReference>
<keyword evidence="2" id="KW-1133">Transmembrane helix</keyword>
<evidence type="ECO:0000313" key="4">
    <source>
        <dbReference type="EMBL" id="MDV2468926.1"/>
    </source>
</evidence>
<dbReference type="Gene3D" id="2.40.50.140">
    <property type="entry name" value="Nucleic acid-binding proteins"/>
    <property type="match status" value="1"/>
</dbReference>
<proteinExistence type="predicted"/>
<evidence type="ECO:0000259" key="3">
    <source>
        <dbReference type="PROSITE" id="PS51857"/>
    </source>
</evidence>
<dbReference type="SUPFAM" id="SSF50249">
    <property type="entry name" value="Nucleic acid-binding proteins"/>
    <property type="match status" value="1"/>
</dbReference>
<dbReference type="RefSeq" id="WP_317083348.1">
    <property type="nucleotide sequence ID" value="NZ_JASVDY010000002.1"/>
</dbReference>
<dbReference type="InterPro" id="IPR002059">
    <property type="entry name" value="CSP_DNA-bd"/>
</dbReference>
<dbReference type="PROSITE" id="PS00352">
    <property type="entry name" value="CSD_1"/>
    <property type="match status" value="1"/>
</dbReference>
<gene>
    <name evidence="4" type="ORF">QR674_08005</name>
</gene>
<dbReference type="Pfam" id="PF05901">
    <property type="entry name" value="Excalibur"/>
    <property type="match status" value="1"/>
</dbReference>
<dbReference type="InterPro" id="IPR019844">
    <property type="entry name" value="CSD_CS"/>
</dbReference>
<feature type="domain" description="CSD" evidence="3">
    <location>
        <begin position="2"/>
        <end position="66"/>
    </location>
</feature>
<protein>
    <submittedName>
        <fullName evidence="4">Cold shock domain-containing protein</fullName>
    </submittedName>
</protein>
<dbReference type="Pfam" id="PF00313">
    <property type="entry name" value="CSD"/>
    <property type="match status" value="1"/>
</dbReference>
<evidence type="ECO:0000256" key="2">
    <source>
        <dbReference type="SAM" id="Phobius"/>
    </source>
</evidence>
<evidence type="ECO:0000313" key="5">
    <source>
        <dbReference type="Proteomes" id="UP001278188"/>
    </source>
</evidence>
<evidence type="ECO:0000256" key="1">
    <source>
        <dbReference type="RuleBase" id="RU000408"/>
    </source>
</evidence>
<dbReference type="CDD" id="cd04458">
    <property type="entry name" value="CSP_CDS"/>
    <property type="match status" value="1"/>
</dbReference>
<dbReference type="Proteomes" id="UP001278188">
    <property type="component" value="Unassembled WGS sequence"/>
</dbReference>
<comment type="subcellular location">
    <subcellularLocation>
        <location evidence="1">Cytoplasm</location>
    </subcellularLocation>
</comment>
<dbReference type="SMART" id="SM00357">
    <property type="entry name" value="CSP"/>
    <property type="match status" value="1"/>
</dbReference>
<organism evidence="4 5">
    <name type="scientific">Acinetobacter chinensis</name>
    <dbReference type="NCBI Taxonomy" id="2004650"/>
    <lineage>
        <taxon>Bacteria</taxon>
        <taxon>Pseudomonadati</taxon>
        <taxon>Pseudomonadota</taxon>
        <taxon>Gammaproteobacteria</taxon>
        <taxon>Moraxellales</taxon>
        <taxon>Moraxellaceae</taxon>
        <taxon>Acinetobacter</taxon>
    </lineage>
</organism>
<keyword evidence="2" id="KW-0812">Transmembrane</keyword>
<dbReference type="InterPro" id="IPR011129">
    <property type="entry name" value="CSD"/>
</dbReference>
<name>A0ABU3WFG1_9GAMM</name>
<keyword evidence="2" id="KW-0472">Membrane</keyword>
<dbReference type="InterPro" id="IPR012340">
    <property type="entry name" value="NA-bd_OB-fold"/>
</dbReference>
<sequence length="195" mass="22033">MFIEGIVKTYNAERGFGFIQCEDNRKDIFFHISDFPNKNQPPQIGEKLKFYVDQNDGKARAKNIVRLDIKSSQLGSTGRIQSTKSKPQNDRGVNLINLFISVGIIAIFISLFIPFATDMYTREKLKKEPVNSSDSMIISSEINSNNSTSNYHCDGRTHCSQMTSYEEAVYFINHCPGTKMDGDGDGVPCESQFYK</sequence>
<reference evidence="4 5" key="1">
    <citation type="submission" date="2023-06" db="EMBL/GenBank/DDBJ databases">
        <title>Genomic Analysis of Acinetobacter Strains Recovered from South Australian Aquatic Samples provides Insights into the Circulation of Antibiotic Resistance determinants in the Environment.</title>
        <authorList>
            <person name="Tobin L."/>
            <person name="Jarocki V.M."/>
            <person name="Kenyon J."/>
            <person name="Drigo B."/>
            <person name="Donner E."/>
            <person name="Djordjevic S.P."/>
            <person name="Hamidian M."/>
        </authorList>
    </citation>
    <scope>NUCLEOTIDE SEQUENCE [LARGE SCALE GENOMIC DNA]</scope>
    <source>
        <strain evidence="4 5">SAAc652</strain>
    </source>
</reference>
<dbReference type="PROSITE" id="PS51857">
    <property type="entry name" value="CSD_2"/>
    <property type="match status" value="1"/>
</dbReference>